<organism evidence="1 2">
    <name type="scientific">Streptomyces ramulosus</name>
    <dbReference type="NCBI Taxonomy" id="47762"/>
    <lineage>
        <taxon>Bacteria</taxon>
        <taxon>Bacillati</taxon>
        <taxon>Actinomycetota</taxon>
        <taxon>Actinomycetes</taxon>
        <taxon>Kitasatosporales</taxon>
        <taxon>Streptomycetaceae</taxon>
        <taxon>Streptomyces</taxon>
    </lineage>
</organism>
<dbReference type="EMBL" id="JBHSPW010000002">
    <property type="protein sequence ID" value="MFC5892070.1"/>
    <property type="molecule type" value="Genomic_DNA"/>
</dbReference>
<dbReference type="RefSeq" id="WP_345087063.1">
    <property type="nucleotide sequence ID" value="NZ_BAAAWG010000013.1"/>
</dbReference>
<keyword evidence="2" id="KW-1185">Reference proteome</keyword>
<proteinExistence type="predicted"/>
<dbReference type="Proteomes" id="UP001596241">
    <property type="component" value="Unassembled WGS sequence"/>
</dbReference>
<gene>
    <name evidence="1" type="ORF">ACFP3M_04445</name>
</gene>
<name>A0ABW1FDJ5_9ACTN</name>
<protein>
    <recommendedName>
        <fullName evidence="3">TetR family transcriptional regulator</fullName>
    </recommendedName>
</protein>
<reference evidence="2" key="1">
    <citation type="journal article" date="2019" name="Int. J. Syst. Evol. Microbiol.">
        <title>The Global Catalogue of Microorganisms (GCM) 10K type strain sequencing project: providing services to taxonomists for standard genome sequencing and annotation.</title>
        <authorList>
            <consortium name="The Broad Institute Genomics Platform"/>
            <consortium name="The Broad Institute Genome Sequencing Center for Infectious Disease"/>
            <person name="Wu L."/>
            <person name="Ma J."/>
        </authorList>
    </citation>
    <scope>NUCLEOTIDE SEQUENCE [LARGE SCALE GENOMIC DNA]</scope>
    <source>
        <strain evidence="2">CGMCC 1.15809</strain>
    </source>
</reference>
<accession>A0ABW1FDJ5</accession>
<evidence type="ECO:0000313" key="2">
    <source>
        <dbReference type="Proteomes" id="UP001596241"/>
    </source>
</evidence>
<comment type="caution">
    <text evidence="1">The sequence shown here is derived from an EMBL/GenBank/DDBJ whole genome shotgun (WGS) entry which is preliminary data.</text>
</comment>
<evidence type="ECO:0000313" key="1">
    <source>
        <dbReference type="EMBL" id="MFC5892070.1"/>
    </source>
</evidence>
<sequence>MPRLAAAQLGSLHALIFAEIGRRTTANDGPDEIAEAVLEVLDAAEELFGEPLLTYATRTN</sequence>
<evidence type="ECO:0008006" key="3">
    <source>
        <dbReference type="Google" id="ProtNLM"/>
    </source>
</evidence>